<sequence>MYILKNKHSHEPTVHELCIMFLKLCMLCKNVICCRVSPLQKALVVKLVKNNLIGSITLAIGDGANDVSMIQAAHIGVGISGEEGMQAARASDYSIAQFRFLKTLLLVHGRYNYRRITKLICYCFYKNAALMMIQFWYVWYNAFTGKSVYDNLSLILFNIVFSSLPIIAFALFDRDVSVESSLNVPQLYILGQRSYYYNMRVFFGWIFNGIWHSIACFFVPLYVLNEAMLRHGVNADHNTLSYLVYTCLIVVITLKVGVESATWTWVHFFTFFISMALWFIVSIVYSEIWPLVERILRNGKWSFFEVIRTSSRGAKDDFYNSSTNALFWFAVLITVVMALSRDVSWKSIVRNLKYKNLLRQVYHVVQDMEHSNVDIDPESVSQRYPDFVDLKPYERKIAKEPKNLFKSSDQEYGSNHNVHNQNTGYQSLNQEPNDRLVAVIKPPIRRVYTGYSFSQTERGQADFVRQMSMNTRDWSNVDVLHDEEEYEENANAKTPLINKTPKF</sequence>
<dbReference type="InterPro" id="IPR023214">
    <property type="entry name" value="HAD_sf"/>
</dbReference>
<evidence type="ECO:0000256" key="6">
    <source>
        <dbReference type="ARBA" id="ARBA00023136"/>
    </source>
</evidence>
<keyword evidence="2 7" id="KW-0812">Transmembrane</keyword>
<dbReference type="Proteomes" id="UP001431209">
    <property type="component" value="Unassembled WGS sequence"/>
</dbReference>
<dbReference type="NCBIfam" id="TIGR01494">
    <property type="entry name" value="ATPase_P-type"/>
    <property type="match status" value="1"/>
</dbReference>
<dbReference type="EMBL" id="JAOPGA020001708">
    <property type="protein sequence ID" value="KAL0490666.1"/>
    <property type="molecule type" value="Genomic_DNA"/>
</dbReference>
<comment type="caution">
    <text evidence="9">The sequence shown here is derived from an EMBL/GenBank/DDBJ whole genome shotgun (WGS) entry which is preliminary data.</text>
</comment>
<dbReference type="PANTHER" id="PTHR24092">
    <property type="entry name" value="PROBABLE PHOSPHOLIPID-TRANSPORTING ATPASE"/>
    <property type="match status" value="1"/>
</dbReference>
<feature type="transmembrane region" description="Helical" evidence="7">
    <location>
        <begin position="152"/>
        <end position="172"/>
    </location>
</feature>
<protein>
    <submittedName>
        <fullName evidence="9">Phospholipid-transporting ATPase Atp8</fullName>
    </submittedName>
</protein>
<dbReference type="AlphaFoldDB" id="A0AAW2ZNA9"/>
<dbReference type="GO" id="GO:0046872">
    <property type="term" value="F:metal ion binding"/>
    <property type="evidence" value="ECO:0007669"/>
    <property type="project" value="UniProtKB-KW"/>
</dbReference>
<keyword evidence="3" id="KW-0479">Metal-binding</keyword>
<evidence type="ECO:0000256" key="5">
    <source>
        <dbReference type="ARBA" id="ARBA00022989"/>
    </source>
</evidence>
<dbReference type="InterPro" id="IPR032630">
    <property type="entry name" value="P_typ_ATPase_c"/>
</dbReference>
<feature type="transmembrane region" description="Helical" evidence="7">
    <location>
        <begin position="325"/>
        <end position="343"/>
    </location>
</feature>
<keyword evidence="10" id="KW-1185">Reference proteome</keyword>
<evidence type="ECO:0000313" key="10">
    <source>
        <dbReference type="Proteomes" id="UP001431209"/>
    </source>
</evidence>
<evidence type="ECO:0000313" key="9">
    <source>
        <dbReference type="EMBL" id="KAL0490666.1"/>
    </source>
</evidence>
<dbReference type="InterPro" id="IPR036412">
    <property type="entry name" value="HAD-like_sf"/>
</dbReference>
<gene>
    <name evidence="9" type="ORF">AKO1_003965</name>
</gene>
<dbReference type="GO" id="GO:0016887">
    <property type="term" value="F:ATP hydrolysis activity"/>
    <property type="evidence" value="ECO:0007669"/>
    <property type="project" value="InterPro"/>
</dbReference>
<keyword evidence="5 7" id="KW-1133">Transmembrane helix</keyword>
<keyword evidence="4" id="KW-0460">Magnesium</keyword>
<dbReference type="GO" id="GO:0005886">
    <property type="term" value="C:plasma membrane"/>
    <property type="evidence" value="ECO:0007669"/>
    <property type="project" value="TreeGrafter"/>
</dbReference>
<feature type="domain" description="P-type ATPase C-terminal" evidence="8">
    <location>
        <begin position="88"/>
        <end position="353"/>
    </location>
</feature>
<evidence type="ECO:0000256" key="4">
    <source>
        <dbReference type="ARBA" id="ARBA00022842"/>
    </source>
</evidence>
<organism evidence="9 10">
    <name type="scientific">Acrasis kona</name>
    <dbReference type="NCBI Taxonomy" id="1008807"/>
    <lineage>
        <taxon>Eukaryota</taxon>
        <taxon>Discoba</taxon>
        <taxon>Heterolobosea</taxon>
        <taxon>Tetramitia</taxon>
        <taxon>Eutetramitia</taxon>
        <taxon>Acrasidae</taxon>
        <taxon>Acrasis</taxon>
    </lineage>
</organism>
<proteinExistence type="predicted"/>
<name>A0AAW2ZNA9_9EUKA</name>
<feature type="transmembrane region" description="Helical" evidence="7">
    <location>
        <begin position="119"/>
        <end position="140"/>
    </location>
</feature>
<keyword evidence="6 7" id="KW-0472">Membrane</keyword>
<comment type="subcellular location">
    <subcellularLocation>
        <location evidence="1">Membrane</location>
        <topology evidence="1">Multi-pass membrane protein</topology>
    </subcellularLocation>
</comment>
<evidence type="ECO:0000259" key="8">
    <source>
        <dbReference type="Pfam" id="PF16212"/>
    </source>
</evidence>
<dbReference type="GO" id="GO:0005802">
    <property type="term" value="C:trans-Golgi network"/>
    <property type="evidence" value="ECO:0007669"/>
    <property type="project" value="TreeGrafter"/>
</dbReference>
<dbReference type="PANTHER" id="PTHR24092:SF150">
    <property type="entry name" value="PHOSPHOLIPID-TRANSPORTING ATPASE"/>
    <property type="match status" value="1"/>
</dbReference>
<evidence type="ECO:0000256" key="7">
    <source>
        <dbReference type="SAM" id="Phobius"/>
    </source>
</evidence>
<dbReference type="Gene3D" id="3.40.50.1000">
    <property type="entry name" value="HAD superfamily/HAD-like"/>
    <property type="match status" value="1"/>
</dbReference>
<evidence type="ECO:0000256" key="2">
    <source>
        <dbReference type="ARBA" id="ARBA00022692"/>
    </source>
</evidence>
<feature type="transmembrane region" description="Helical" evidence="7">
    <location>
        <begin position="242"/>
        <end position="258"/>
    </location>
</feature>
<evidence type="ECO:0000256" key="1">
    <source>
        <dbReference type="ARBA" id="ARBA00004141"/>
    </source>
</evidence>
<dbReference type="SUPFAM" id="SSF81665">
    <property type="entry name" value="Calcium ATPase, transmembrane domain M"/>
    <property type="match status" value="1"/>
</dbReference>
<dbReference type="GO" id="GO:0005524">
    <property type="term" value="F:ATP binding"/>
    <property type="evidence" value="ECO:0007669"/>
    <property type="project" value="InterPro"/>
</dbReference>
<evidence type="ECO:0000256" key="3">
    <source>
        <dbReference type="ARBA" id="ARBA00022723"/>
    </source>
</evidence>
<accession>A0AAW2ZNA9</accession>
<dbReference type="Pfam" id="PF16212">
    <property type="entry name" value="PhoLip_ATPase_C"/>
    <property type="match status" value="1"/>
</dbReference>
<dbReference type="GO" id="GO:0045332">
    <property type="term" value="P:phospholipid translocation"/>
    <property type="evidence" value="ECO:0007669"/>
    <property type="project" value="TreeGrafter"/>
</dbReference>
<dbReference type="SUPFAM" id="SSF56784">
    <property type="entry name" value="HAD-like"/>
    <property type="match status" value="1"/>
</dbReference>
<feature type="transmembrane region" description="Helical" evidence="7">
    <location>
        <begin position="202"/>
        <end position="222"/>
    </location>
</feature>
<dbReference type="InterPro" id="IPR001757">
    <property type="entry name" value="P_typ_ATPase"/>
</dbReference>
<dbReference type="InterPro" id="IPR023298">
    <property type="entry name" value="ATPase_P-typ_TM_dom_sf"/>
</dbReference>
<reference evidence="9 10" key="1">
    <citation type="submission" date="2024-03" db="EMBL/GenBank/DDBJ databases">
        <title>The Acrasis kona genome and developmental transcriptomes reveal deep origins of eukaryotic multicellular pathways.</title>
        <authorList>
            <person name="Sheikh S."/>
            <person name="Fu C.-J."/>
            <person name="Brown M.W."/>
            <person name="Baldauf S.L."/>
        </authorList>
    </citation>
    <scope>NUCLEOTIDE SEQUENCE [LARGE SCALE GENOMIC DNA]</scope>
    <source>
        <strain evidence="9 10">ATCC MYA-3509</strain>
    </source>
</reference>
<feature type="transmembrane region" description="Helical" evidence="7">
    <location>
        <begin position="265"/>
        <end position="285"/>
    </location>
</feature>
<dbReference type="GO" id="GO:0140326">
    <property type="term" value="F:ATPase-coupled intramembrane lipid transporter activity"/>
    <property type="evidence" value="ECO:0007669"/>
    <property type="project" value="TreeGrafter"/>
</dbReference>